<dbReference type="OrthoDB" id="1927254at2759"/>
<evidence type="ECO:0000256" key="10">
    <source>
        <dbReference type="SAM" id="MobiDB-lite"/>
    </source>
</evidence>
<reference evidence="12 13" key="1">
    <citation type="journal article" date="2020" name="Nat. Food">
        <title>A phased Vanilla planifolia genome enables genetic improvement of flavour and production.</title>
        <authorList>
            <person name="Hasing T."/>
            <person name="Tang H."/>
            <person name="Brym M."/>
            <person name="Khazi F."/>
            <person name="Huang T."/>
            <person name="Chambers A.H."/>
        </authorList>
    </citation>
    <scope>NUCLEOTIDE SEQUENCE [LARGE SCALE GENOMIC DNA]</scope>
    <source>
        <tissue evidence="12">Leaf</tissue>
    </source>
</reference>
<comment type="function">
    <text evidence="9">Transcription factor that binds specifically to a 5'-AA[AG]G-3' consensus core sequence.</text>
</comment>
<evidence type="ECO:0000256" key="9">
    <source>
        <dbReference type="RuleBase" id="RU369094"/>
    </source>
</evidence>
<evidence type="ECO:0000256" key="1">
    <source>
        <dbReference type="ARBA" id="ARBA00022723"/>
    </source>
</evidence>
<keyword evidence="4 9" id="KW-0805">Transcription regulation</keyword>
<comment type="subcellular location">
    <subcellularLocation>
        <location evidence="8 9">Nucleus</location>
    </subcellularLocation>
</comment>
<evidence type="ECO:0000256" key="5">
    <source>
        <dbReference type="ARBA" id="ARBA00023125"/>
    </source>
</evidence>
<keyword evidence="7 8" id="KW-0539">Nucleus</keyword>
<dbReference type="GO" id="GO:0003677">
    <property type="term" value="F:DNA binding"/>
    <property type="evidence" value="ECO:0007669"/>
    <property type="project" value="UniProtKB-UniRule"/>
</dbReference>
<evidence type="ECO:0000256" key="7">
    <source>
        <dbReference type="ARBA" id="ARBA00023242"/>
    </source>
</evidence>
<dbReference type="PANTHER" id="PTHR31992:SF97">
    <property type="entry name" value="DOF ZINC FINGER PROTEIN"/>
    <property type="match status" value="1"/>
</dbReference>
<protein>
    <recommendedName>
        <fullName evidence="9">Dof zinc finger protein</fullName>
    </recommendedName>
</protein>
<feature type="compositionally biased region" description="Polar residues" evidence="10">
    <location>
        <begin position="91"/>
        <end position="100"/>
    </location>
</feature>
<dbReference type="InterPro" id="IPR003851">
    <property type="entry name" value="Znf_Dof"/>
</dbReference>
<sequence length="225" mass="24542">MVYLSLEKLPRYVFCEAGRSETRRDGSEAEGAALNLPRCESTNTKFCYYNNYSRAQPRHFCRACQRHWTVGGTLRNVPVGGGRKNKRQKTTHSTTPSAINPPVTINASVPLVGELEEAIFPDALRRVLLQPQAVDDGEEPFGNFLQNALPPFVTGFGGFVSGFDCAMGSTPFAAAASSCSSSSNYSCRRLVESATEANWVPQSLALPASYWDFWDGSADLNDAGQ</sequence>
<feature type="domain" description="Dof-type" evidence="11">
    <location>
        <begin position="34"/>
        <end position="88"/>
    </location>
</feature>
<organism evidence="12 13">
    <name type="scientific">Vanilla planifolia</name>
    <name type="common">Vanilla</name>
    <dbReference type="NCBI Taxonomy" id="51239"/>
    <lineage>
        <taxon>Eukaryota</taxon>
        <taxon>Viridiplantae</taxon>
        <taxon>Streptophyta</taxon>
        <taxon>Embryophyta</taxon>
        <taxon>Tracheophyta</taxon>
        <taxon>Spermatophyta</taxon>
        <taxon>Magnoliopsida</taxon>
        <taxon>Liliopsida</taxon>
        <taxon>Asparagales</taxon>
        <taxon>Orchidaceae</taxon>
        <taxon>Vanilloideae</taxon>
        <taxon>Vanilleae</taxon>
        <taxon>Vanilla</taxon>
    </lineage>
</organism>
<gene>
    <name evidence="12" type="ORF">HPP92_014327</name>
</gene>
<keyword evidence="6 9" id="KW-0804">Transcription</keyword>
<keyword evidence="5 8" id="KW-0238">DNA-binding</keyword>
<feature type="region of interest" description="Disordered" evidence="10">
    <location>
        <begin position="75"/>
        <end position="100"/>
    </location>
</feature>
<dbReference type="AlphaFoldDB" id="A0A835UWS2"/>
<name>A0A835UWS2_VANPL</name>
<dbReference type="PANTHER" id="PTHR31992">
    <property type="entry name" value="DOF ZINC FINGER PROTEIN DOF1.4-RELATED"/>
    <property type="match status" value="1"/>
</dbReference>
<dbReference type="EMBL" id="JADCNM010000007">
    <property type="protein sequence ID" value="KAG0474641.1"/>
    <property type="molecule type" value="Genomic_DNA"/>
</dbReference>
<dbReference type="GO" id="GO:0003700">
    <property type="term" value="F:DNA-binding transcription factor activity"/>
    <property type="evidence" value="ECO:0007669"/>
    <property type="project" value="UniProtKB-UniRule"/>
</dbReference>
<evidence type="ECO:0000313" key="12">
    <source>
        <dbReference type="EMBL" id="KAG0474641.1"/>
    </source>
</evidence>
<evidence type="ECO:0000259" key="11">
    <source>
        <dbReference type="PROSITE" id="PS50884"/>
    </source>
</evidence>
<evidence type="ECO:0000256" key="4">
    <source>
        <dbReference type="ARBA" id="ARBA00023015"/>
    </source>
</evidence>
<evidence type="ECO:0000313" key="13">
    <source>
        <dbReference type="Proteomes" id="UP000639772"/>
    </source>
</evidence>
<dbReference type="PROSITE" id="PS50884">
    <property type="entry name" value="ZF_DOF_2"/>
    <property type="match status" value="1"/>
</dbReference>
<accession>A0A835UWS2</accession>
<dbReference type="Proteomes" id="UP000639772">
    <property type="component" value="Chromosome 7"/>
</dbReference>
<evidence type="ECO:0000256" key="2">
    <source>
        <dbReference type="ARBA" id="ARBA00022771"/>
    </source>
</evidence>
<comment type="caution">
    <text evidence="12">The sequence shown here is derived from an EMBL/GenBank/DDBJ whole genome shotgun (WGS) entry which is preliminary data.</text>
</comment>
<dbReference type="Pfam" id="PF02701">
    <property type="entry name" value="Zn_ribbon_Dof"/>
    <property type="match status" value="1"/>
</dbReference>
<keyword evidence="2 8" id="KW-0863">Zinc-finger</keyword>
<evidence type="ECO:0000256" key="6">
    <source>
        <dbReference type="ARBA" id="ARBA00023163"/>
    </source>
</evidence>
<dbReference type="GO" id="GO:0008270">
    <property type="term" value="F:zinc ion binding"/>
    <property type="evidence" value="ECO:0007669"/>
    <property type="project" value="UniProtKB-KW"/>
</dbReference>
<dbReference type="GO" id="GO:0005634">
    <property type="term" value="C:nucleus"/>
    <property type="evidence" value="ECO:0007669"/>
    <property type="project" value="UniProtKB-SubCell"/>
</dbReference>
<evidence type="ECO:0000256" key="8">
    <source>
        <dbReference type="PROSITE-ProRule" id="PRU00071"/>
    </source>
</evidence>
<dbReference type="InterPro" id="IPR045174">
    <property type="entry name" value="Dof"/>
</dbReference>
<keyword evidence="1 9" id="KW-0479">Metal-binding</keyword>
<keyword evidence="3 9" id="KW-0862">Zinc</keyword>
<proteinExistence type="predicted"/>
<evidence type="ECO:0000256" key="3">
    <source>
        <dbReference type="ARBA" id="ARBA00022833"/>
    </source>
</evidence>